<name>A0ABQ9XNL4_9EUKA</name>
<dbReference type="Proteomes" id="UP001281761">
    <property type="component" value="Unassembled WGS sequence"/>
</dbReference>
<keyword evidence="3" id="KW-1185">Reference proteome</keyword>
<dbReference type="EMBL" id="JARBJD010000084">
    <property type="protein sequence ID" value="KAK2953998.1"/>
    <property type="molecule type" value="Genomic_DNA"/>
</dbReference>
<protein>
    <submittedName>
        <fullName evidence="2">Uncharacterized protein</fullName>
    </submittedName>
</protein>
<evidence type="ECO:0000313" key="3">
    <source>
        <dbReference type="Proteomes" id="UP001281761"/>
    </source>
</evidence>
<feature type="compositionally biased region" description="Pro residues" evidence="1">
    <location>
        <begin position="18"/>
        <end position="43"/>
    </location>
</feature>
<accession>A0ABQ9XNL4</accession>
<comment type="caution">
    <text evidence="2">The sequence shown here is derived from an EMBL/GenBank/DDBJ whole genome shotgun (WGS) entry which is preliminary data.</text>
</comment>
<reference evidence="2 3" key="1">
    <citation type="journal article" date="2022" name="bioRxiv">
        <title>Genomics of Preaxostyla Flagellates Illuminates Evolutionary Transitions and the Path Towards Mitochondrial Loss.</title>
        <authorList>
            <person name="Novak L.V.F."/>
            <person name="Treitli S.C."/>
            <person name="Pyrih J."/>
            <person name="Halakuc P."/>
            <person name="Pipaliya S.V."/>
            <person name="Vacek V."/>
            <person name="Brzon O."/>
            <person name="Soukal P."/>
            <person name="Eme L."/>
            <person name="Dacks J.B."/>
            <person name="Karnkowska A."/>
            <person name="Elias M."/>
            <person name="Hampl V."/>
        </authorList>
    </citation>
    <scope>NUCLEOTIDE SEQUENCE [LARGE SCALE GENOMIC DNA]</scope>
    <source>
        <strain evidence="2">NAU3</strain>
        <tissue evidence="2">Gut</tissue>
    </source>
</reference>
<evidence type="ECO:0000313" key="2">
    <source>
        <dbReference type="EMBL" id="KAK2953998.1"/>
    </source>
</evidence>
<organism evidence="2 3">
    <name type="scientific">Blattamonas nauphoetae</name>
    <dbReference type="NCBI Taxonomy" id="2049346"/>
    <lineage>
        <taxon>Eukaryota</taxon>
        <taxon>Metamonada</taxon>
        <taxon>Preaxostyla</taxon>
        <taxon>Oxymonadida</taxon>
        <taxon>Blattamonas</taxon>
    </lineage>
</organism>
<gene>
    <name evidence="2" type="ORF">BLNAU_11100</name>
</gene>
<feature type="region of interest" description="Disordered" evidence="1">
    <location>
        <begin position="13"/>
        <end position="43"/>
    </location>
</feature>
<sequence length="187" mass="20215">MAVFNPFSTATHTLPLPSASPSPPTLLPPSPSPTLPLPLPLPHHPHPPTPLCLSLTTHTLSLPSATPSPPTLSQAHPLRLILLFPLVVHAALDSLSFKENDGKAKGSLDMAGWWTSWTDLRVVDGRERRTKSVENRAKSEKRHDFPPAHLSACLRNAMRSLASHLVALADSTAIDHPLSTIVHQTQP</sequence>
<evidence type="ECO:0000256" key="1">
    <source>
        <dbReference type="SAM" id="MobiDB-lite"/>
    </source>
</evidence>
<proteinExistence type="predicted"/>